<dbReference type="Gene3D" id="1.10.240.10">
    <property type="entry name" value="Tyrosyl-Transfer RNA Synthetase"/>
    <property type="match status" value="1"/>
</dbReference>
<comment type="similarity">
    <text evidence="2">Belongs to the class-I aminoacyl-tRNA synthetase family.</text>
</comment>
<comment type="caution">
    <text evidence="15">The sequence shown here is derived from an EMBL/GenBank/DDBJ whole genome shotgun (WGS) entry which is preliminary data.</text>
</comment>
<keyword evidence="6" id="KW-0436">Ligase</keyword>
<feature type="domain" description="GOLD" evidence="14">
    <location>
        <begin position="38"/>
        <end position="128"/>
    </location>
</feature>
<dbReference type="InterPro" id="IPR001412">
    <property type="entry name" value="aa-tRNA-synth_I_CS"/>
</dbReference>
<dbReference type="FunFam" id="1.10.240.10:FF:000003">
    <property type="entry name" value="Tryptophan--tRNA ligase, cytoplasmic"/>
    <property type="match status" value="1"/>
</dbReference>
<keyword evidence="8" id="KW-0067">ATP-binding</keyword>
<evidence type="ECO:0000256" key="3">
    <source>
        <dbReference type="ARBA" id="ARBA00013161"/>
    </source>
</evidence>
<evidence type="ECO:0000256" key="12">
    <source>
        <dbReference type="SAM" id="MobiDB-lite"/>
    </source>
</evidence>
<keyword evidence="7" id="KW-0547">Nucleotide-binding</keyword>
<keyword evidence="5" id="KW-0963">Cytoplasm</keyword>
<dbReference type="SMART" id="SM01190">
    <property type="entry name" value="EMP24_GP25L"/>
    <property type="match status" value="1"/>
</dbReference>
<dbReference type="PROSITE" id="PS00178">
    <property type="entry name" value="AA_TRNA_LIGASE_I"/>
    <property type="match status" value="1"/>
</dbReference>
<dbReference type="Pfam" id="PF01105">
    <property type="entry name" value="EMP24_GP25L"/>
    <property type="match status" value="1"/>
</dbReference>
<evidence type="ECO:0000256" key="1">
    <source>
        <dbReference type="ARBA" id="ARBA00004496"/>
    </source>
</evidence>
<dbReference type="SUPFAM" id="SSF52374">
    <property type="entry name" value="Nucleotidylyl transferase"/>
    <property type="match status" value="1"/>
</dbReference>
<dbReference type="FunFam" id="3.40.50.620:FF:000033">
    <property type="entry name" value="tryptophan--tRNA ligase, cytoplasmic"/>
    <property type="match status" value="1"/>
</dbReference>
<evidence type="ECO:0000256" key="11">
    <source>
        <dbReference type="ARBA" id="ARBA00030268"/>
    </source>
</evidence>
<dbReference type="Gene3D" id="3.40.50.620">
    <property type="entry name" value="HUPs"/>
    <property type="match status" value="1"/>
</dbReference>
<evidence type="ECO:0000256" key="7">
    <source>
        <dbReference type="ARBA" id="ARBA00022741"/>
    </source>
</evidence>
<organism evidence="15 16">
    <name type="scientific">Fusarium zealandicum</name>
    <dbReference type="NCBI Taxonomy" id="1053134"/>
    <lineage>
        <taxon>Eukaryota</taxon>
        <taxon>Fungi</taxon>
        <taxon>Dikarya</taxon>
        <taxon>Ascomycota</taxon>
        <taxon>Pezizomycotina</taxon>
        <taxon>Sordariomycetes</taxon>
        <taxon>Hypocreomycetidae</taxon>
        <taxon>Hypocreales</taxon>
        <taxon>Nectriaceae</taxon>
        <taxon>Fusarium</taxon>
        <taxon>Fusarium staphyleae species complex</taxon>
    </lineage>
</organism>
<evidence type="ECO:0000256" key="6">
    <source>
        <dbReference type="ARBA" id="ARBA00022598"/>
    </source>
</evidence>
<feature type="region of interest" description="Disordered" evidence="12">
    <location>
        <begin position="657"/>
        <end position="700"/>
    </location>
</feature>
<dbReference type="GO" id="GO:0006436">
    <property type="term" value="P:tryptophanyl-tRNA aminoacylation"/>
    <property type="evidence" value="ECO:0007669"/>
    <property type="project" value="InterPro"/>
</dbReference>
<feature type="chain" id="PRO_5033988094" description="Tryptophan--tRNA ligase, cytoplasmic" evidence="13">
    <location>
        <begin position="24"/>
        <end position="700"/>
    </location>
</feature>
<dbReference type="GO" id="GO:0004830">
    <property type="term" value="F:tryptophan-tRNA ligase activity"/>
    <property type="evidence" value="ECO:0007669"/>
    <property type="project" value="UniProtKB-EC"/>
</dbReference>
<dbReference type="OrthoDB" id="10261385at2759"/>
<dbReference type="Pfam" id="PF00579">
    <property type="entry name" value="tRNA-synt_1b"/>
    <property type="match status" value="1"/>
</dbReference>
<dbReference type="CDD" id="cd00806">
    <property type="entry name" value="TrpRS_core"/>
    <property type="match status" value="1"/>
</dbReference>
<accession>A0A8H4XDH4</accession>
<dbReference type="EMBL" id="JABEYC010001038">
    <property type="protein sequence ID" value="KAF4970186.1"/>
    <property type="molecule type" value="Genomic_DNA"/>
</dbReference>
<dbReference type="EC" id="6.1.1.2" evidence="3"/>
<dbReference type="InterPro" id="IPR002305">
    <property type="entry name" value="aa-tRNA-synth_Ic"/>
</dbReference>
<dbReference type="GO" id="GO:0005524">
    <property type="term" value="F:ATP binding"/>
    <property type="evidence" value="ECO:0007669"/>
    <property type="project" value="UniProtKB-KW"/>
</dbReference>
<dbReference type="PANTHER" id="PTHR10055">
    <property type="entry name" value="TRYPTOPHANYL-TRNA SYNTHETASE"/>
    <property type="match status" value="1"/>
</dbReference>
<evidence type="ECO:0000256" key="4">
    <source>
        <dbReference type="ARBA" id="ARBA00013782"/>
    </source>
</evidence>
<reference evidence="15" key="2">
    <citation type="submission" date="2020-05" db="EMBL/GenBank/DDBJ databases">
        <authorList>
            <person name="Kim H.-S."/>
            <person name="Proctor R.H."/>
            <person name="Brown D.W."/>
        </authorList>
    </citation>
    <scope>NUCLEOTIDE SEQUENCE</scope>
    <source>
        <strain evidence="15">NRRL 22465</strain>
    </source>
</reference>
<dbReference type="GO" id="GO:0005737">
    <property type="term" value="C:cytoplasm"/>
    <property type="evidence" value="ECO:0007669"/>
    <property type="project" value="UniProtKB-SubCell"/>
</dbReference>
<evidence type="ECO:0000256" key="8">
    <source>
        <dbReference type="ARBA" id="ARBA00022840"/>
    </source>
</evidence>
<proteinExistence type="inferred from homology"/>
<feature type="compositionally biased region" description="Basic and acidic residues" evidence="12">
    <location>
        <begin position="669"/>
        <end position="700"/>
    </location>
</feature>
<evidence type="ECO:0000256" key="9">
    <source>
        <dbReference type="ARBA" id="ARBA00022917"/>
    </source>
</evidence>
<reference evidence="15" key="1">
    <citation type="journal article" date="2020" name="BMC Genomics">
        <title>Correction to: Identification and distribution of gene clusters required for synthesis of sphingolipid metabolism inhibitors in diverse species of the filamentous fungus Fusarium.</title>
        <authorList>
            <person name="Kim H.S."/>
            <person name="Lohmar J.M."/>
            <person name="Busman M."/>
            <person name="Brown D.W."/>
            <person name="Naumann T.A."/>
            <person name="Divon H.H."/>
            <person name="Lysoe E."/>
            <person name="Uhlig S."/>
            <person name="Proctor R.H."/>
        </authorList>
    </citation>
    <scope>NUCLEOTIDE SEQUENCE</scope>
    <source>
        <strain evidence="15">NRRL 22465</strain>
    </source>
</reference>
<evidence type="ECO:0000313" key="15">
    <source>
        <dbReference type="EMBL" id="KAF4970186.1"/>
    </source>
</evidence>
<evidence type="ECO:0000256" key="5">
    <source>
        <dbReference type="ARBA" id="ARBA00022490"/>
    </source>
</evidence>
<comment type="subcellular location">
    <subcellularLocation>
        <location evidence="1">Cytoplasm</location>
    </subcellularLocation>
</comment>
<dbReference type="PROSITE" id="PS50866">
    <property type="entry name" value="GOLD"/>
    <property type="match status" value="1"/>
</dbReference>
<feature type="signal peptide" evidence="13">
    <location>
        <begin position="1"/>
        <end position="23"/>
    </location>
</feature>
<sequence>MALRNSLLQYICSVLLLVSAASALKFDLTAQAQGSTKERCVRNFVGKDTLVVVTATVDGYKGDGMMVNVYIRDAVGNEYGRPKDVVGESRTVFTSHADAAFDVCFENAFTGSKRINNPTRHVELDIDIGADAKDWSAIQATEKLKPVEAELRRIEEITAELVSEMEYLRTREQKLRDTNESTNNRVKWFGVTTTWLLIGLWVWQIFYLRAYFSCGAPPHPGTTPRYFDPWTKEPHVEFSSKGQRISEVMADLNPPKTAIQDQDINPWSVEGAQGENGEVAAINYDAICQKWKTSLIDQELLERFERVTGKKPHRWLRRGLFFSHRDFDKILTKYEHGEPFFLYTGRGPSTGSLHLGHTIPLEFTKWLQDVFDVPLVFMLTDDEKALFKDTLTFEETLSYAMENARDIIALGFDVKKTFLYSDLKYLSNHFLMNAWEFSKLVTFNQVRGAFGFNESTNIGKIFFPSVQCVAAFATSYPEIWSDEPSPVRTKQLGKIQCLIPMGIDQDPYFRLVRDNAHRMKNPSPKPALIHSKFLTALQGVGGKMSSSNPNSAIFMTDTAKQIKNKINRFAFSGGRETLEEHREKGGNPDVDVAYIYLTYFEDDDAKLEKIYNDYKSGALLTGEMKKLAIEALQPVVQQFQERRKEVTDEVLESFMKPRRLQWGGNPNPKPKEEKKADNKADNKKEEKTTELPDRTAEPSA</sequence>
<evidence type="ECO:0000313" key="16">
    <source>
        <dbReference type="Proteomes" id="UP000635477"/>
    </source>
</evidence>
<dbReference type="PRINTS" id="PR01039">
    <property type="entry name" value="TRNASYNTHTRP"/>
</dbReference>
<evidence type="ECO:0000256" key="2">
    <source>
        <dbReference type="ARBA" id="ARBA00005594"/>
    </source>
</evidence>
<dbReference type="InterPro" id="IPR002306">
    <property type="entry name" value="Trp-tRNA-ligase"/>
</dbReference>
<evidence type="ECO:0000259" key="14">
    <source>
        <dbReference type="PROSITE" id="PS50866"/>
    </source>
</evidence>
<dbReference type="AlphaFoldDB" id="A0A8H4XDH4"/>
<gene>
    <name evidence="15" type="ORF">FZEAL_10103</name>
</gene>
<dbReference type="NCBIfam" id="TIGR00233">
    <property type="entry name" value="trpS"/>
    <property type="match status" value="1"/>
</dbReference>
<dbReference type="Proteomes" id="UP000635477">
    <property type="component" value="Unassembled WGS sequence"/>
</dbReference>
<keyword evidence="13" id="KW-0732">Signal</keyword>
<name>A0A8H4XDH4_9HYPO</name>
<protein>
    <recommendedName>
        <fullName evidence="4">Tryptophan--tRNA ligase, cytoplasmic</fullName>
        <ecNumber evidence="3">6.1.1.2</ecNumber>
    </recommendedName>
    <alternativeName>
        <fullName evidence="11">Tryptophanyl-tRNA synthetase</fullName>
    </alternativeName>
</protein>
<keyword evidence="10" id="KW-0030">Aminoacyl-tRNA synthetase</keyword>
<keyword evidence="16" id="KW-1185">Reference proteome</keyword>
<evidence type="ECO:0000256" key="10">
    <source>
        <dbReference type="ARBA" id="ARBA00023146"/>
    </source>
</evidence>
<evidence type="ECO:0000256" key="13">
    <source>
        <dbReference type="SAM" id="SignalP"/>
    </source>
</evidence>
<dbReference type="PANTHER" id="PTHR10055:SF1">
    <property type="entry name" value="TRYPTOPHAN--TRNA LIGASE, CYTOPLASMIC"/>
    <property type="match status" value="1"/>
</dbReference>
<keyword evidence="9" id="KW-0648">Protein biosynthesis</keyword>
<dbReference type="InterPro" id="IPR014729">
    <property type="entry name" value="Rossmann-like_a/b/a_fold"/>
</dbReference>
<dbReference type="InterPro" id="IPR009038">
    <property type="entry name" value="GOLD_dom"/>
</dbReference>